<dbReference type="Proteomes" id="UP000627838">
    <property type="component" value="Unassembled WGS sequence"/>
</dbReference>
<keyword evidence="8" id="KW-0547">Nucleotide-binding</keyword>
<comment type="cofactor">
    <cofactor evidence="1">
        <name>Mg(2+)</name>
        <dbReference type="ChEBI" id="CHEBI:18420"/>
    </cofactor>
</comment>
<dbReference type="InterPro" id="IPR038469">
    <property type="entry name" value="tRNAHis_GuaTrfase_Thg1_sf"/>
</dbReference>
<evidence type="ECO:0000256" key="8">
    <source>
        <dbReference type="ARBA" id="ARBA00022741"/>
    </source>
</evidence>
<dbReference type="EMBL" id="JADBDZ010000001">
    <property type="protein sequence ID" value="MBE1533043.1"/>
    <property type="molecule type" value="Genomic_DNA"/>
</dbReference>
<comment type="similarity">
    <text evidence="2">Belongs to the tRNA(His) guanylyltransferase family.</text>
</comment>
<evidence type="ECO:0000256" key="9">
    <source>
        <dbReference type="ARBA" id="ARBA00022842"/>
    </source>
</evidence>
<evidence type="ECO:0000256" key="6">
    <source>
        <dbReference type="ARBA" id="ARBA00022695"/>
    </source>
</evidence>
<gene>
    <name evidence="13" type="ORF">H4W34_002876</name>
</gene>
<accession>A0ABR9JRP1</accession>
<keyword evidence="6 13" id="KW-0548">Nucleotidyltransferase</keyword>
<evidence type="ECO:0000256" key="2">
    <source>
        <dbReference type="ARBA" id="ARBA00010113"/>
    </source>
</evidence>
<dbReference type="InterPro" id="IPR007537">
    <property type="entry name" value="tRNAHis_GuaTrfase_Thg1"/>
</dbReference>
<keyword evidence="9" id="KW-0460">Magnesium</keyword>
<reference evidence="13 14" key="1">
    <citation type="submission" date="2020-10" db="EMBL/GenBank/DDBJ databases">
        <title>Sequencing the genomes of 1000 actinobacteria strains.</title>
        <authorList>
            <person name="Klenk H.-P."/>
        </authorList>
    </citation>
    <scope>NUCLEOTIDE SEQUENCE [LARGE SCALE GENOMIC DNA]</scope>
    <source>
        <strain evidence="13 14">DSM 46744</strain>
    </source>
</reference>
<keyword evidence="7" id="KW-0479">Metal-binding</keyword>
<comment type="caution">
    <text evidence="13">The sequence shown here is derived from an EMBL/GenBank/DDBJ whole genome shotgun (WGS) entry which is preliminary data.</text>
</comment>
<keyword evidence="14" id="KW-1185">Reference proteome</keyword>
<protein>
    <recommendedName>
        <fullName evidence="3">tRNA(His) guanylyltransferase</fullName>
        <ecNumber evidence="3">2.7.7.79</ecNumber>
    </recommendedName>
</protein>
<dbReference type="RefSeq" id="WP_192759653.1">
    <property type="nucleotide sequence ID" value="NZ_JADBDZ010000001.1"/>
</dbReference>
<dbReference type="EC" id="2.7.7.79" evidence="3"/>
<evidence type="ECO:0000256" key="3">
    <source>
        <dbReference type="ARBA" id="ARBA00012511"/>
    </source>
</evidence>
<evidence type="ECO:0000313" key="14">
    <source>
        <dbReference type="Proteomes" id="UP000627838"/>
    </source>
</evidence>
<dbReference type="PANTHER" id="PTHR12729">
    <property type="entry name" value="TRNA(HIS) GUANYLYLTRANSFERASE-RELATED"/>
    <property type="match status" value="1"/>
</dbReference>
<feature type="domain" description="Thg1 C-terminal" evidence="12">
    <location>
        <begin position="131"/>
        <end position="212"/>
    </location>
</feature>
<dbReference type="Gene3D" id="3.30.70.3000">
    <property type="match status" value="1"/>
</dbReference>
<keyword evidence="5" id="KW-0819">tRNA processing</keyword>
<evidence type="ECO:0000259" key="11">
    <source>
        <dbReference type="Pfam" id="PF04446"/>
    </source>
</evidence>
<dbReference type="PANTHER" id="PTHR12729:SF6">
    <property type="entry name" value="TRNA(HIS) GUANYLYLTRANSFERASE-RELATED"/>
    <property type="match status" value="1"/>
</dbReference>
<evidence type="ECO:0000313" key="13">
    <source>
        <dbReference type="EMBL" id="MBE1533043.1"/>
    </source>
</evidence>
<proteinExistence type="inferred from homology"/>
<keyword evidence="10" id="KW-0342">GTP-binding</keyword>
<evidence type="ECO:0000256" key="10">
    <source>
        <dbReference type="ARBA" id="ARBA00023134"/>
    </source>
</evidence>
<evidence type="ECO:0000259" key="12">
    <source>
        <dbReference type="Pfam" id="PF14413"/>
    </source>
</evidence>
<evidence type="ECO:0000256" key="7">
    <source>
        <dbReference type="ARBA" id="ARBA00022723"/>
    </source>
</evidence>
<organism evidence="13 14">
    <name type="scientific">Actinomadura algeriensis</name>
    <dbReference type="NCBI Taxonomy" id="1679523"/>
    <lineage>
        <taxon>Bacteria</taxon>
        <taxon>Bacillati</taxon>
        <taxon>Actinomycetota</taxon>
        <taxon>Actinomycetes</taxon>
        <taxon>Streptosporangiales</taxon>
        <taxon>Thermomonosporaceae</taxon>
        <taxon>Actinomadura</taxon>
    </lineage>
</organism>
<keyword evidence="4" id="KW-0808">Transferase</keyword>
<evidence type="ECO:0000256" key="5">
    <source>
        <dbReference type="ARBA" id="ARBA00022694"/>
    </source>
</evidence>
<dbReference type="Pfam" id="PF04446">
    <property type="entry name" value="Thg1"/>
    <property type="match status" value="1"/>
</dbReference>
<sequence length="249" mass="28535">MRNDDLETRMRARERFHSLTLHPGAWAIVRVDGRAFSKYTETRFDKPFDPRFSALMAGAAEALLTELGARYAYTESDEISVVFDPSYEMFGREVEKLVSLSAGIATAAFTHAAGEPAVFDSRVWTGTGLDDVVDYLSWRQADAARCALNGWVYWTLRNEGRGPKQATREMYRTSVSEKNELLFARGINYNDVPAWQRRGVGLWWETFEKAGHDPVADVPVTATRRRVHVERELPMRDAYRTFIRDLLMR</sequence>
<evidence type="ECO:0000256" key="4">
    <source>
        <dbReference type="ARBA" id="ARBA00022679"/>
    </source>
</evidence>
<dbReference type="GO" id="GO:0016779">
    <property type="term" value="F:nucleotidyltransferase activity"/>
    <property type="evidence" value="ECO:0007669"/>
    <property type="project" value="UniProtKB-KW"/>
</dbReference>
<dbReference type="InterPro" id="IPR024956">
    <property type="entry name" value="tRNAHis_GuaTrfase_cat"/>
</dbReference>
<dbReference type="InterPro" id="IPR025845">
    <property type="entry name" value="Thg1_C_dom"/>
</dbReference>
<name>A0ABR9JRP1_9ACTN</name>
<feature type="domain" description="tRNAHis guanylyltransferase catalytic" evidence="11">
    <location>
        <begin position="9"/>
        <end position="123"/>
    </location>
</feature>
<dbReference type="Pfam" id="PF14413">
    <property type="entry name" value="Thg1C"/>
    <property type="match status" value="1"/>
</dbReference>
<evidence type="ECO:0000256" key="1">
    <source>
        <dbReference type="ARBA" id="ARBA00001946"/>
    </source>
</evidence>